<evidence type="ECO:0000313" key="1">
    <source>
        <dbReference type="Proteomes" id="UP000036681"/>
    </source>
</evidence>
<protein>
    <submittedName>
        <fullName evidence="2">Uncharacterized protein</fullName>
    </submittedName>
</protein>
<organism evidence="1 2">
    <name type="scientific">Ascaris lumbricoides</name>
    <name type="common">Giant roundworm</name>
    <dbReference type="NCBI Taxonomy" id="6252"/>
    <lineage>
        <taxon>Eukaryota</taxon>
        <taxon>Metazoa</taxon>
        <taxon>Ecdysozoa</taxon>
        <taxon>Nematoda</taxon>
        <taxon>Chromadorea</taxon>
        <taxon>Rhabditida</taxon>
        <taxon>Spirurina</taxon>
        <taxon>Ascaridomorpha</taxon>
        <taxon>Ascaridoidea</taxon>
        <taxon>Ascarididae</taxon>
        <taxon>Ascaris</taxon>
    </lineage>
</organism>
<reference evidence="2" key="1">
    <citation type="submission" date="2017-02" db="UniProtKB">
        <authorList>
            <consortium name="WormBaseParasite"/>
        </authorList>
    </citation>
    <scope>IDENTIFICATION</scope>
</reference>
<dbReference type="Proteomes" id="UP000036681">
    <property type="component" value="Unplaced"/>
</dbReference>
<dbReference type="WBParaSite" id="ALUE_0000115801-mRNA-1">
    <property type="protein sequence ID" value="ALUE_0000115801-mRNA-1"/>
    <property type="gene ID" value="ALUE_0000115801"/>
</dbReference>
<name>A0A0M3HI13_ASCLU</name>
<keyword evidence="1" id="KW-1185">Reference proteome</keyword>
<accession>A0A0M3HI13</accession>
<evidence type="ECO:0000313" key="2">
    <source>
        <dbReference type="WBParaSite" id="ALUE_0000115801-mRNA-1"/>
    </source>
</evidence>
<proteinExistence type="predicted"/>
<sequence>MKVIDGNKDNGLPEVVMDISCWRYFLLGRLTTGAPVLRNVSAAEVATSVYMELPVHLPLLLVSVKLIDPNRPHAMPIMFP</sequence>
<dbReference type="AlphaFoldDB" id="A0A0M3HI13"/>